<dbReference type="KEGG" id="lenr:94170811"/>
<comment type="caution">
    <text evidence="3">The sequence shown here is derived from an EMBL/GenBank/DDBJ whole genome shotgun (WGS) entry which is preliminary data.</text>
</comment>
<feature type="region of interest" description="Disordered" evidence="1">
    <location>
        <begin position="1"/>
        <end position="29"/>
    </location>
</feature>
<evidence type="ECO:0000313" key="3">
    <source>
        <dbReference type="EMBL" id="KAG5475856.1"/>
    </source>
</evidence>
<evidence type="ECO:0000256" key="1">
    <source>
        <dbReference type="SAM" id="MobiDB-lite"/>
    </source>
</evidence>
<evidence type="ECO:0000313" key="4">
    <source>
        <dbReference type="Proteomes" id="UP000674179"/>
    </source>
</evidence>
<evidence type="ECO:0000256" key="2">
    <source>
        <dbReference type="SAM" id="Phobius"/>
    </source>
</evidence>
<accession>A0A836HDN5</accession>
<keyword evidence="4" id="KW-1185">Reference proteome</keyword>
<dbReference type="GeneID" id="94170811"/>
<gene>
    <name evidence="3" type="ORF">CUR178_03569</name>
</gene>
<organism evidence="3 4">
    <name type="scientific">Leishmania enriettii</name>
    <dbReference type="NCBI Taxonomy" id="5663"/>
    <lineage>
        <taxon>Eukaryota</taxon>
        <taxon>Discoba</taxon>
        <taxon>Euglenozoa</taxon>
        <taxon>Kinetoplastea</taxon>
        <taxon>Metakinetoplastina</taxon>
        <taxon>Trypanosomatida</taxon>
        <taxon>Trypanosomatidae</taxon>
        <taxon>Leishmaniinae</taxon>
        <taxon>Leishmania</taxon>
    </lineage>
</organism>
<feature type="transmembrane region" description="Helical" evidence="2">
    <location>
        <begin position="70"/>
        <end position="91"/>
    </location>
</feature>
<protein>
    <submittedName>
        <fullName evidence="3">Uncharacterized protein</fullName>
    </submittedName>
</protein>
<keyword evidence="2" id="KW-1133">Transmembrane helix</keyword>
<sequence length="208" mass="23053">MFSQAKQGSLFSLGRGPNGTGANDKARNKPLTQAEKYEQALVTARVFLEDSRARMSKSMDKYNAVANSNYWFYGYFGGSMVATMAACLALGNRLAFFRSYSGWIAVLGGYFGGKACLGTHSSVLLGGVVAQLNHEIEEAKRMDEQTGHIVPDYLREAERLTQAKYELAPTLPEAVEARAHHTEQTLDDRADALIEAYMKRKEALERKK</sequence>
<reference evidence="3 4" key="1">
    <citation type="submission" date="2021-02" db="EMBL/GenBank/DDBJ databases">
        <title>Leishmania (Mundinia) enrietti genome sequencing and assembly.</title>
        <authorList>
            <person name="Almutairi H."/>
            <person name="Gatherer D."/>
        </authorList>
    </citation>
    <scope>NUCLEOTIDE SEQUENCE [LARGE SCALE GENOMIC DNA]</scope>
    <source>
        <strain evidence="3">CUR178</strain>
    </source>
</reference>
<dbReference type="EMBL" id="JAFHKP010000027">
    <property type="protein sequence ID" value="KAG5475856.1"/>
    <property type="molecule type" value="Genomic_DNA"/>
</dbReference>
<keyword evidence="2" id="KW-0812">Transmembrane</keyword>
<keyword evidence="2" id="KW-0472">Membrane</keyword>
<proteinExistence type="predicted"/>
<name>A0A836HDN5_LEIEN</name>
<feature type="compositionally biased region" description="Polar residues" evidence="1">
    <location>
        <begin position="1"/>
        <end position="10"/>
    </location>
</feature>
<dbReference type="Proteomes" id="UP000674179">
    <property type="component" value="Chromosome 27"/>
</dbReference>
<dbReference type="OrthoDB" id="276565at2759"/>
<dbReference type="AlphaFoldDB" id="A0A836HDN5"/>
<dbReference type="RefSeq" id="XP_067691867.1">
    <property type="nucleotide sequence ID" value="XM_067835301.1"/>
</dbReference>